<dbReference type="EMBL" id="BJWK01000016">
    <property type="protein sequence ID" value="GEM11700.1"/>
    <property type="molecule type" value="Genomic_DNA"/>
</dbReference>
<gene>
    <name evidence="2" type="ORF">Rt10032_c16g5717</name>
</gene>
<feature type="compositionally biased region" description="Basic and acidic residues" evidence="1">
    <location>
        <begin position="61"/>
        <end position="79"/>
    </location>
</feature>
<dbReference type="AlphaFoldDB" id="A0A511KMU7"/>
<evidence type="ECO:0000313" key="2">
    <source>
        <dbReference type="EMBL" id="GEM11700.1"/>
    </source>
</evidence>
<evidence type="ECO:0000313" key="3">
    <source>
        <dbReference type="Proteomes" id="UP000321518"/>
    </source>
</evidence>
<reference evidence="2 3" key="1">
    <citation type="submission" date="2019-07" db="EMBL/GenBank/DDBJ databases">
        <title>Rhodotorula toruloides NBRC10032 genome sequencing.</title>
        <authorList>
            <person name="Shida Y."/>
            <person name="Takaku H."/>
            <person name="Ogasawara W."/>
            <person name="Mori K."/>
        </authorList>
    </citation>
    <scope>NUCLEOTIDE SEQUENCE [LARGE SCALE GENOMIC DNA]</scope>
    <source>
        <strain evidence="2 3">NBRC10032</strain>
    </source>
</reference>
<feature type="region of interest" description="Disordered" evidence="1">
    <location>
        <begin position="1"/>
        <end position="33"/>
    </location>
</feature>
<dbReference type="Proteomes" id="UP000321518">
    <property type="component" value="Unassembled WGS sequence"/>
</dbReference>
<dbReference type="OrthoDB" id="10653662at2759"/>
<feature type="region of interest" description="Disordered" evidence="1">
    <location>
        <begin position="49"/>
        <end position="79"/>
    </location>
</feature>
<proteinExistence type="predicted"/>
<organism evidence="2 3">
    <name type="scientific">Rhodotorula toruloides</name>
    <name type="common">Yeast</name>
    <name type="synonym">Rhodosporidium toruloides</name>
    <dbReference type="NCBI Taxonomy" id="5286"/>
    <lineage>
        <taxon>Eukaryota</taxon>
        <taxon>Fungi</taxon>
        <taxon>Dikarya</taxon>
        <taxon>Basidiomycota</taxon>
        <taxon>Pucciniomycotina</taxon>
        <taxon>Microbotryomycetes</taxon>
        <taxon>Sporidiobolales</taxon>
        <taxon>Sporidiobolaceae</taxon>
        <taxon>Rhodotorula</taxon>
    </lineage>
</organism>
<name>A0A511KMU7_RHOTO</name>
<evidence type="ECO:0000256" key="1">
    <source>
        <dbReference type="SAM" id="MobiDB-lite"/>
    </source>
</evidence>
<protein>
    <submittedName>
        <fullName evidence="2">Uncharacterized protein</fullName>
    </submittedName>
</protein>
<comment type="caution">
    <text evidence="2">The sequence shown here is derived from an EMBL/GenBank/DDBJ whole genome shotgun (WGS) entry which is preliminary data.</text>
</comment>
<accession>A0A511KMU7</accession>
<sequence length="79" mass="8770">MAASISDEQAAKSQAKLERVKNRPAPLPKEMKKQVNEAREKQLAAARAVVAARTKAKREKKREAETPKASKEKKGVRFA</sequence>